<reference evidence="2 3" key="1">
    <citation type="journal article" date="2023" name="G3 (Bethesda)">
        <title>A chromosome-length genome assembly and annotation of blackberry (Rubus argutus, cv. 'Hillquist').</title>
        <authorList>
            <person name="Bruna T."/>
            <person name="Aryal R."/>
            <person name="Dudchenko O."/>
            <person name="Sargent D.J."/>
            <person name="Mead D."/>
            <person name="Buti M."/>
            <person name="Cavallini A."/>
            <person name="Hytonen T."/>
            <person name="Andres J."/>
            <person name="Pham M."/>
            <person name="Weisz D."/>
            <person name="Mascagni F."/>
            <person name="Usai G."/>
            <person name="Natali L."/>
            <person name="Bassil N."/>
            <person name="Fernandez G.E."/>
            <person name="Lomsadze A."/>
            <person name="Armour M."/>
            <person name="Olukolu B."/>
            <person name="Poorten T."/>
            <person name="Britton C."/>
            <person name="Davik J."/>
            <person name="Ashrafi H."/>
            <person name="Aiden E.L."/>
            <person name="Borodovsky M."/>
            <person name="Worthington M."/>
        </authorList>
    </citation>
    <scope>NUCLEOTIDE SEQUENCE [LARGE SCALE GENOMIC DNA]</scope>
    <source>
        <strain evidence="2">PI 553951</strain>
    </source>
</reference>
<feature type="chain" id="PRO_5043721716" evidence="1">
    <location>
        <begin position="24"/>
        <end position="177"/>
    </location>
</feature>
<dbReference type="Proteomes" id="UP001457282">
    <property type="component" value="Unassembled WGS sequence"/>
</dbReference>
<sequence>MASWVLPTLLFALAFAHIELSNGQVLKAKVTCLDCDKNYDFSGIKVLVKCDQVKKLAMATTEADGSFEVKLPSDHSKSPAALHCLAKILGGTNQLYASRKDKVSEIVKTPHHSKYSHTISTPLGFSTSCPLSIADQAACKAKNEFSSSKTIDLPLPREWGLAPSSYYIPFFPIIGIP</sequence>
<evidence type="ECO:0000313" key="3">
    <source>
        <dbReference type="Proteomes" id="UP001457282"/>
    </source>
</evidence>
<feature type="signal peptide" evidence="1">
    <location>
        <begin position="1"/>
        <end position="23"/>
    </location>
</feature>
<gene>
    <name evidence="2" type="ORF">M0R45_015701</name>
</gene>
<protein>
    <submittedName>
        <fullName evidence="2">Uncharacterized protein</fullName>
    </submittedName>
</protein>
<keyword evidence="3" id="KW-1185">Reference proteome</keyword>
<dbReference type="AlphaFoldDB" id="A0AAW1XRK0"/>
<name>A0AAW1XRK0_RUBAR</name>
<evidence type="ECO:0000313" key="2">
    <source>
        <dbReference type="EMBL" id="KAK9938991.1"/>
    </source>
</evidence>
<evidence type="ECO:0000256" key="1">
    <source>
        <dbReference type="SAM" id="SignalP"/>
    </source>
</evidence>
<keyword evidence="1" id="KW-0732">Signal</keyword>
<dbReference type="EMBL" id="JBEDUW010000003">
    <property type="protein sequence ID" value="KAK9938991.1"/>
    <property type="molecule type" value="Genomic_DNA"/>
</dbReference>
<comment type="caution">
    <text evidence="2">The sequence shown here is derived from an EMBL/GenBank/DDBJ whole genome shotgun (WGS) entry which is preliminary data.</text>
</comment>
<organism evidence="2 3">
    <name type="scientific">Rubus argutus</name>
    <name type="common">Southern blackberry</name>
    <dbReference type="NCBI Taxonomy" id="59490"/>
    <lineage>
        <taxon>Eukaryota</taxon>
        <taxon>Viridiplantae</taxon>
        <taxon>Streptophyta</taxon>
        <taxon>Embryophyta</taxon>
        <taxon>Tracheophyta</taxon>
        <taxon>Spermatophyta</taxon>
        <taxon>Magnoliopsida</taxon>
        <taxon>eudicotyledons</taxon>
        <taxon>Gunneridae</taxon>
        <taxon>Pentapetalae</taxon>
        <taxon>rosids</taxon>
        <taxon>fabids</taxon>
        <taxon>Rosales</taxon>
        <taxon>Rosaceae</taxon>
        <taxon>Rosoideae</taxon>
        <taxon>Rosoideae incertae sedis</taxon>
        <taxon>Rubus</taxon>
    </lineage>
</organism>
<proteinExistence type="predicted"/>
<accession>A0AAW1XRK0</accession>
<dbReference type="Pfam" id="PF01190">
    <property type="entry name" value="Pollen_Ole_e_1"/>
    <property type="match status" value="1"/>
</dbReference>